<evidence type="ECO:0000256" key="1">
    <source>
        <dbReference type="ARBA" id="ARBA00004141"/>
    </source>
</evidence>
<comment type="caution">
    <text evidence="7">The sequence shown here is derived from an EMBL/GenBank/DDBJ whole genome shotgun (WGS) entry which is preliminary data.</text>
</comment>
<sequence length="368" mass="38926">MKPAGRELIARGMPRALMLLVGGASLVVIIAGLKIGAWLLGPVFLAGVIVITLSPATGWLRRHGVPGWISTALLVLLVYAVIAALVLVVIVSVGQLAALLPTYAARAHDLVTRLTSLLDRWGVTPDDLRPATTGLDFDRLIGYVGAVLGSVTSIGAGILFLLALLLFLSIEVAVANARRLAVTADRPGVGAAITEFIRGTRRYMLVTTVFGLIVAVLDVVALAIMGIPLPVLWGVLAFITNYIPNVGFLLGLAPPAVLALLEGDWQLMLAVIVVYSALNFVVQSLIQPRFVGNAVGLSTIATFVSLVFWGWIIGPVGAILAVPLTLLAKALLVDVDPRARWVDDLLASRAVVLDRQVPTEQEVAREST</sequence>
<comment type="subcellular location">
    <subcellularLocation>
        <location evidence="1">Membrane</location>
        <topology evidence="1">Multi-pass membrane protein</topology>
    </subcellularLocation>
</comment>
<comment type="similarity">
    <text evidence="2">Belongs to the autoinducer-2 exporter (AI-2E) (TC 2.A.86) family.</text>
</comment>
<name>A0ABY2S1Y6_9PSEU</name>
<evidence type="ECO:0000256" key="4">
    <source>
        <dbReference type="ARBA" id="ARBA00022989"/>
    </source>
</evidence>
<gene>
    <name evidence="7" type="ORF">FCN18_20905</name>
</gene>
<protein>
    <submittedName>
        <fullName evidence="7">AI-2E family transporter</fullName>
    </submittedName>
</protein>
<evidence type="ECO:0000313" key="8">
    <source>
        <dbReference type="Proteomes" id="UP000309992"/>
    </source>
</evidence>
<feature type="transmembrane region" description="Helical" evidence="6">
    <location>
        <begin position="12"/>
        <end position="33"/>
    </location>
</feature>
<feature type="transmembrane region" description="Helical" evidence="6">
    <location>
        <begin position="140"/>
        <end position="170"/>
    </location>
</feature>
<feature type="transmembrane region" description="Helical" evidence="6">
    <location>
        <begin position="39"/>
        <end position="60"/>
    </location>
</feature>
<dbReference type="Pfam" id="PF01594">
    <property type="entry name" value="AI-2E_transport"/>
    <property type="match status" value="1"/>
</dbReference>
<organism evidence="7 8">
    <name type="scientific">Prauserella endophytica</name>
    <dbReference type="NCBI Taxonomy" id="1592324"/>
    <lineage>
        <taxon>Bacteria</taxon>
        <taxon>Bacillati</taxon>
        <taxon>Actinomycetota</taxon>
        <taxon>Actinomycetes</taxon>
        <taxon>Pseudonocardiales</taxon>
        <taxon>Pseudonocardiaceae</taxon>
        <taxon>Prauserella</taxon>
        <taxon>Prauserella coralliicola group</taxon>
    </lineage>
</organism>
<keyword evidence="3 6" id="KW-0812">Transmembrane</keyword>
<dbReference type="Proteomes" id="UP000309992">
    <property type="component" value="Unassembled WGS sequence"/>
</dbReference>
<dbReference type="InterPro" id="IPR002549">
    <property type="entry name" value="AI-2E-like"/>
</dbReference>
<keyword evidence="4 6" id="KW-1133">Transmembrane helix</keyword>
<feature type="transmembrane region" description="Helical" evidence="6">
    <location>
        <begin position="72"/>
        <end position="93"/>
    </location>
</feature>
<feature type="transmembrane region" description="Helical" evidence="6">
    <location>
        <begin position="265"/>
        <end position="286"/>
    </location>
</feature>
<proteinExistence type="inferred from homology"/>
<evidence type="ECO:0000256" key="5">
    <source>
        <dbReference type="ARBA" id="ARBA00023136"/>
    </source>
</evidence>
<evidence type="ECO:0000256" key="2">
    <source>
        <dbReference type="ARBA" id="ARBA00009773"/>
    </source>
</evidence>
<dbReference type="EMBL" id="SWMS01000011">
    <property type="protein sequence ID" value="TKG69249.1"/>
    <property type="molecule type" value="Genomic_DNA"/>
</dbReference>
<dbReference type="PANTHER" id="PTHR21716">
    <property type="entry name" value="TRANSMEMBRANE PROTEIN"/>
    <property type="match status" value="1"/>
</dbReference>
<evidence type="ECO:0000313" key="7">
    <source>
        <dbReference type="EMBL" id="TKG69249.1"/>
    </source>
</evidence>
<feature type="transmembrane region" description="Helical" evidence="6">
    <location>
        <begin position="203"/>
        <end position="225"/>
    </location>
</feature>
<reference evidence="7 8" key="1">
    <citation type="journal article" date="2015" name="Antonie Van Leeuwenhoek">
        <title>Prauserella endophytica sp. nov., an endophytic actinobacterium isolated from Tamarix taklamakanensis.</title>
        <authorList>
            <person name="Liu J.M."/>
            <person name="Habden X."/>
            <person name="Guo L."/>
            <person name="Tuo L."/>
            <person name="Jiang Z.K."/>
            <person name="Liu S.W."/>
            <person name="Liu X.F."/>
            <person name="Chen L."/>
            <person name="Li R.F."/>
            <person name="Zhang Y.Q."/>
            <person name="Sun C.H."/>
        </authorList>
    </citation>
    <scope>NUCLEOTIDE SEQUENCE [LARGE SCALE GENOMIC DNA]</scope>
    <source>
        <strain evidence="7 8">CGMCC 4.7182</strain>
    </source>
</reference>
<dbReference type="RefSeq" id="WP_137095902.1">
    <property type="nucleotide sequence ID" value="NZ_SWMS01000011.1"/>
</dbReference>
<dbReference type="PANTHER" id="PTHR21716:SF64">
    <property type="entry name" value="AI-2 TRANSPORT PROTEIN TQSA"/>
    <property type="match status" value="1"/>
</dbReference>
<evidence type="ECO:0000256" key="3">
    <source>
        <dbReference type="ARBA" id="ARBA00022692"/>
    </source>
</evidence>
<keyword evidence="5 6" id="KW-0472">Membrane</keyword>
<accession>A0ABY2S1Y6</accession>
<feature type="transmembrane region" description="Helical" evidence="6">
    <location>
        <begin position="231"/>
        <end position="253"/>
    </location>
</feature>
<evidence type="ECO:0000256" key="6">
    <source>
        <dbReference type="SAM" id="Phobius"/>
    </source>
</evidence>
<feature type="transmembrane region" description="Helical" evidence="6">
    <location>
        <begin position="306"/>
        <end position="328"/>
    </location>
</feature>
<keyword evidence="8" id="KW-1185">Reference proteome</keyword>